<keyword evidence="2" id="KW-1185">Reference proteome</keyword>
<evidence type="ECO:0000313" key="2">
    <source>
        <dbReference type="Proteomes" id="UP000224355"/>
    </source>
</evidence>
<reference evidence="1 2" key="2">
    <citation type="submission" date="2018-04" db="EMBL/GenBank/DDBJ databases">
        <authorList>
            <person name="Shneider M.M."/>
            <person name="Kabanova A.P."/>
            <person name="Vo T.N.H."/>
            <person name="Korzhenkov A."/>
            <person name="Samarov N.I."/>
            <person name="Toshchakov S.V."/>
            <person name="Miroshnikov K.K."/>
            <person name="Ignatov A.N."/>
            <person name="Kulikov E.E."/>
            <person name="Miroshnikov K.A."/>
        </authorList>
    </citation>
    <scope>NUCLEOTIDE SEQUENCE [LARGE SCALE GENOMIC DNA]</scope>
</reference>
<accession>A0A1J0MEW3</accession>
<reference evidence="2" key="1">
    <citation type="submission" date="2016-11" db="EMBL/GenBank/DDBJ databases">
        <authorList>
            <person name="Shneider M.M."/>
            <person name="Kabanova A.P."/>
            <person name="Vo T.N.H."/>
            <person name="Korzhenkov A."/>
            <person name="Samarov N.I."/>
            <person name="Toshchakov S.V."/>
            <person name="Miroshnikov K.K."/>
            <person name="Ignatov A.N."/>
            <person name="Kulikov E.E."/>
            <person name="Miroshnikov K.A."/>
        </authorList>
    </citation>
    <scope>NUCLEOTIDE SEQUENCE [LARGE SCALE GENOMIC DNA]</scope>
</reference>
<dbReference type="Proteomes" id="UP000224355">
    <property type="component" value="Segment"/>
</dbReference>
<organism evidence="1 2">
    <name type="scientific">Pectobacterium phage PP101</name>
    <dbReference type="NCBI Taxonomy" id="1916414"/>
    <lineage>
        <taxon>Viruses</taxon>
        <taxon>Duplodnaviria</taxon>
        <taxon>Heunggongvirae</taxon>
        <taxon>Uroviricota</taxon>
        <taxon>Caudoviricetes</taxon>
        <taxon>Chaseviridae</taxon>
        <taxon>Cleopatravirinae</taxon>
        <taxon>Suwonvirus</taxon>
        <taxon>Suwonvirus PP101</taxon>
    </lineage>
</organism>
<name>A0A1J0MEW3_9CAUD</name>
<gene>
    <name evidence="1" type="ORF">PP101_22</name>
</gene>
<proteinExistence type="predicted"/>
<dbReference type="EMBL" id="KY087898">
    <property type="protein sequence ID" value="APD19684.1"/>
    <property type="molecule type" value="Genomic_DNA"/>
</dbReference>
<evidence type="ECO:0000313" key="1">
    <source>
        <dbReference type="EMBL" id="APD19684.1"/>
    </source>
</evidence>
<sequence>MASQEGTEVFQLTEEYRKLHEQWNGHKELFDWIVEQYGDEFGNVLPSALVEVAILVPARVRNATFHAQALLSDLQLSMEHIDNRKLVLDQLITDANNSIDYKP</sequence>
<protein>
    <submittedName>
        <fullName evidence="1">Uncharacterized protein</fullName>
    </submittedName>
</protein>